<proteinExistence type="predicted"/>
<sequence>MIVNEKRMVSLARIMVGVVTSIVFLCPAIGGPNTATVMKICATRTFEENGSFDSCRHSTFNDIFLQTTSHGYSYMKDCNTNGELSGKFYGHGACNGGLSPLNCTVCLLNAMRDMVSACIHSIGPRLKLVDCRVRYEDYQFDPNY</sequence>
<gene>
    <name evidence="1" type="ORF">MLD38_029711</name>
</gene>
<protein>
    <submittedName>
        <fullName evidence="1">Uncharacterized protein</fullName>
    </submittedName>
</protein>
<comment type="caution">
    <text evidence="1">The sequence shown here is derived from an EMBL/GenBank/DDBJ whole genome shotgun (WGS) entry which is preliminary data.</text>
</comment>
<dbReference type="EMBL" id="CM042887">
    <property type="protein sequence ID" value="KAI4331526.1"/>
    <property type="molecule type" value="Genomic_DNA"/>
</dbReference>
<organism evidence="1 2">
    <name type="scientific">Melastoma candidum</name>
    <dbReference type="NCBI Taxonomy" id="119954"/>
    <lineage>
        <taxon>Eukaryota</taxon>
        <taxon>Viridiplantae</taxon>
        <taxon>Streptophyta</taxon>
        <taxon>Embryophyta</taxon>
        <taxon>Tracheophyta</taxon>
        <taxon>Spermatophyta</taxon>
        <taxon>Magnoliopsida</taxon>
        <taxon>eudicotyledons</taxon>
        <taxon>Gunneridae</taxon>
        <taxon>Pentapetalae</taxon>
        <taxon>rosids</taxon>
        <taxon>malvids</taxon>
        <taxon>Myrtales</taxon>
        <taxon>Melastomataceae</taxon>
        <taxon>Melastomatoideae</taxon>
        <taxon>Melastomateae</taxon>
        <taxon>Melastoma</taxon>
    </lineage>
</organism>
<reference evidence="2" key="1">
    <citation type="journal article" date="2023" name="Front. Plant Sci.">
        <title>Chromosomal-level genome assembly of Melastoma candidum provides insights into trichome evolution.</title>
        <authorList>
            <person name="Zhong Y."/>
            <person name="Wu W."/>
            <person name="Sun C."/>
            <person name="Zou P."/>
            <person name="Liu Y."/>
            <person name="Dai S."/>
            <person name="Zhou R."/>
        </authorList>
    </citation>
    <scope>NUCLEOTIDE SEQUENCE [LARGE SCALE GENOMIC DNA]</scope>
</reference>
<dbReference type="Proteomes" id="UP001057402">
    <property type="component" value="Chromosome 8"/>
</dbReference>
<name>A0ACB9N6B5_9MYRT</name>
<evidence type="ECO:0000313" key="2">
    <source>
        <dbReference type="Proteomes" id="UP001057402"/>
    </source>
</evidence>
<accession>A0ACB9N6B5</accession>
<evidence type="ECO:0000313" key="1">
    <source>
        <dbReference type="EMBL" id="KAI4331526.1"/>
    </source>
</evidence>
<keyword evidence="2" id="KW-1185">Reference proteome</keyword>